<dbReference type="InterPro" id="IPR006533">
    <property type="entry name" value="T6SS_Vgr_RhsGE"/>
</dbReference>
<dbReference type="EMBL" id="JAIZTC010000001">
    <property type="protein sequence ID" value="MCA8377983.1"/>
    <property type="molecule type" value="Genomic_DNA"/>
</dbReference>
<dbReference type="Gene3D" id="2.30.110.50">
    <property type="match status" value="1"/>
</dbReference>
<dbReference type="SUPFAM" id="SSF69279">
    <property type="entry name" value="Phage tail proteins"/>
    <property type="match status" value="2"/>
</dbReference>
<organism evidence="6 7">
    <name type="scientific">Burkholderia cenocepacia</name>
    <dbReference type="NCBI Taxonomy" id="95486"/>
    <lineage>
        <taxon>Bacteria</taxon>
        <taxon>Pseudomonadati</taxon>
        <taxon>Pseudomonadota</taxon>
        <taxon>Betaproteobacteria</taxon>
        <taxon>Burkholderiales</taxon>
        <taxon>Burkholderiaceae</taxon>
        <taxon>Burkholderia</taxon>
        <taxon>Burkholderia cepacia complex</taxon>
    </lineage>
</organism>
<evidence type="ECO:0000259" key="5">
    <source>
        <dbReference type="Pfam" id="PF13296"/>
    </source>
</evidence>
<evidence type="ECO:0000259" key="4">
    <source>
        <dbReference type="Pfam" id="PF10106"/>
    </source>
</evidence>
<gene>
    <name evidence="6" type="ORF">LGN22_03690</name>
</gene>
<dbReference type="Proteomes" id="UP001199070">
    <property type="component" value="Unassembled WGS sequence"/>
</dbReference>
<dbReference type="Gene3D" id="2.40.50.230">
    <property type="entry name" value="Gp5 N-terminal domain"/>
    <property type="match status" value="1"/>
</dbReference>
<dbReference type="SUPFAM" id="SSF69255">
    <property type="entry name" value="gp5 N-terminal domain-like"/>
    <property type="match status" value="1"/>
</dbReference>
<dbReference type="InterPro" id="IPR017847">
    <property type="entry name" value="T6SS_RhsGE_Vgr_subset"/>
</dbReference>
<dbReference type="InterPro" id="IPR006531">
    <property type="entry name" value="Gp5/Vgr_OB"/>
</dbReference>
<dbReference type="RefSeq" id="WP_226132880.1">
    <property type="nucleotide sequence ID" value="NZ_JAIZTC010000001.1"/>
</dbReference>
<evidence type="ECO:0000313" key="6">
    <source>
        <dbReference type="EMBL" id="MCA8377983.1"/>
    </source>
</evidence>
<dbReference type="Gene3D" id="3.55.50.10">
    <property type="entry name" value="Baseplate protein-like domains"/>
    <property type="match status" value="1"/>
</dbReference>
<dbReference type="InterPro" id="IPR037026">
    <property type="entry name" value="Vgr_OB-fold_dom_sf"/>
</dbReference>
<evidence type="ECO:0000256" key="2">
    <source>
        <dbReference type="SAM" id="MobiDB-lite"/>
    </source>
</evidence>
<sequence>MNSRELVRAIGGGLFQQARLLKLDTPLGQNVLLPQTVHGVSRLGREYTLTVDAVSTRDNIELKKLIAQPVTLWIEQQGGAYLPWHGYVQTARRLGFDGGITAYQIRFMPWLGFLRYRHDQRIWQDRTADEILTDVFNQHPQAAGMFQFALSAPLRNRSFCMQFEDDWHFVHRLLEDEGLFGYFEQASDGSHHTLVITDSLRSLPAAAAPARVPFQRTASGDETQALVQWSGSRTLQSSHYTTRTFDYKSPGTALNPKGTDVPTRPDQGDLPNQTEVYTYTGAYTYGAQDDGNRQSTIRMEEWESRAKRFHGIGGMRGIDAGRVFELTDHTAHPPSEQDSNRFAVVETVWWIRNNIPAMPSHFPHGLAARFDAMKAQLGDAAGAMTVRHADGSEGFYLVEIEAQRQTIPFRSPFEHPKPKMHLQTATVAGPKGEEVHTDELNRIKVRFHWDRQNEGDERASCWLRVASSDTGSGYGSVHVPRIGEEVVVDWMSGDCDRPIVTARLYNGATKPQWHTDGLLSGFRSKEYAGSGYNQLVMDDSTGQSRAQLYSSTANSLLHVGYLIEQTGNTRGTYVGSGFDLRTDAYGAVRANQGLYVTTHPKGVSSQPLDVRETQQQLVGAEGLLESLSDVSETHQADTLSPGRGALKTFTDATQQNVAGASSGGRTSGGGTGNANAFAQPVMLFGSPAGIGLASQQSLQMVADKHVNVVSGQNTHIAAGKSLIASVISSVSLFAQNTGIKLFAGKGKVEIRAHDDDVQLTAQKTVKVVAATAQIDIASKQSILLTSGGAYIRLGNGNIEIHAPGKVDFKGGNHSFSGPTSVDYPLPRLPEGVCSECRRSAAKMKSALTPRT</sequence>
<dbReference type="Pfam" id="PF04717">
    <property type="entry name" value="Phage_base_V"/>
    <property type="match status" value="1"/>
</dbReference>
<dbReference type="Pfam" id="PF05954">
    <property type="entry name" value="Phage_GPD"/>
    <property type="match status" value="1"/>
</dbReference>
<dbReference type="NCBIfam" id="TIGR01646">
    <property type="entry name" value="vgr_GE"/>
    <property type="match status" value="1"/>
</dbReference>
<name>A0AAW4T902_9BURK</name>
<dbReference type="NCBIfam" id="TIGR03361">
    <property type="entry name" value="VI_Rhs_Vgr"/>
    <property type="match status" value="1"/>
</dbReference>
<comment type="similarity">
    <text evidence="1">Belongs to the VgrG protein family.</text>
</comment>
<dbReference type="Pfam" id="PF10106">
    <property type="entry name" value="DUF2345"/>
    <property type="match status" value="1"/>
</dbReference>
<accession>A0AAW4T902</accession>
<feature type="domain" description="Gp5/Type VI secretion system Vgr protein OB-fold" evidence="3">
    <location>
        <begin position="436"/>
        <end position="505"/>
    </location>
</feature>
<reference evidence="6" key="1">
    <citation type="submission" date="2023-08" db="EMBL/GenBank/DDBJ databases">
        <title>A collection of bacterial strains from the Burkholderia cepacia Research Laboratory and Repository.</title>
        <authorList>
            <person name="Lipuma J."/>
            <person name="Spilker T."/>
        </authorList>
    </citation>
    <scope>NUCLEOTIDE SEQUENCE</scope>
    <source>
        <strain evidence="6">AU0862</strain>
    </source>
</reference>
<protein>
    <submittedName>
        <fullName evidence="6">Type VI secretion system tip protein VgrG</fullName>
    </submittedName>
</protein>
<dbReference type="AlphaFoldDB" id="A0AAW4T902"/>
<dbReference type="InterPro" id="IPR028244">
    <property type="entry name" value="T6SS_Rhs_Vgr_dom"/>
</dbReference>
<evidence type="ECO:0000313" key="7">
    <source>
        <dbReference type="Proteomes" id="UP001199070"/>
    </source>
</evidence>
<evidence type="ECO:0000259" key="3">
    <source>
        <dbReference type="Pfam" id="PF04717"/>
    </source>
</evidence>
<dbReference type="InterPro" id="IPR018769">
    <property type="entry name" value="VgrG2_DUF2345"/>
</dbReference>
<feature type="domain" description="Putative type VI secretion system Rhs element associated Vgr" evidence="5">
    <location>
        <begin position="525"/>
        <end position="630"/>
    </location>
</feature>
<feature type="region of interest" description="Disordered" evidence="2">
    <location>
        <begin position="246"/>
        <end position="272"/>
    </location>
</feature>
<evidence type="ECO:0000256" key="1">
    <source>
        <dbReference type="ARBA" id="ARBA00005558"/>
    </source>
</evidence>
<dbReference type="Pfam" id="PF13296">
    <property type="entry name" value="T6SS_Vgr"/>
    <property type="match status" value="1"/>
</dbReference>
<feature type="domain" description="DUF2345" evidence="4">
    <location>
        <begin position="670"/>
        <end position="818"/>
    </location>
</feature>
<proteinExistence type="inferred from homology"/>
<dbReference type="Gene3D" id="4.10.220.110">
    <property type="match status" value="1"/>
</dbReference>
<comment type="caution">
    <text evidence="6">The sequence shown here is derived from an EMBL/GenBank/DDBJ whole genome shotgun (WGS) entry which is preliminary data.</text>
</comment>